<dbReference type="NCBIfam" id="TIGR00357">
    <property type="entry name" value="peptide-methionine (R)-S-oxide reductase MsrB"/>
    <property type="match status" value="1"/>
</dbReference>
<keyword evidence="7" id="KW-1185">Reference proteome</keyword>
<evidence type="ECO:0000313" key="7">
    <source>
        <dbReference type="Proteomes" id="UP000746595"/>
    </source>
</evidence>
<evidence type="ECO:0000256" key="2">
    <source>
        <dbReference type="ARBA" id="ARBA00023002"/>
    </source>
</evidence>
<dbReference type="InterPro" id="IPR011057">
    <property type="entry name" value="Mss4-like_sf"/>
</dbReference>
<dbReference type="InterPro" id="IPR028427">
    <property type="entry name" value="Met_Sox_Rdtase_MsrB"/>
</dbReference>
<evidence type="ECO:0000256" key="4">
    <source>
        <dbReference type="SAM" id="MobiDB-lite"/>
    </source>
</evidence>
<evidence type="ECO:0000256" key="1">
    <source>
        <dbReference type="ARBA" id="ARBA00012499"/>
    </source>
</evidence>
<keyword evidence="2 6" id="KW-0560">Oxidoreductase</keyword>
<evidence type="ECO:0000256" key="3">
    <source>
        <dbReference type="ARBA" id="ARBA00048488"/>
    </source>
</evidence>
<feature type="region of interest" description="Disordered" evidence="4">
    <location>
        <begin position="45"/>
        <end position="65"/>
    </location>
</feature>
<reference evidence="6 7" key="1">
    <citation type="submission" date="2020-04" db="EMBL/GenBank/DDBJ databases">
        <title>Paeniglutamicibacter sp. ANT13_2, a novel actinomycete isolated from sediment in Antarctica.</title>
        <authorList>
            <person name="Sakdapetsiri C."/>
            <person name="Pinyakong O."/>
        </authorList>
    </citation>
    <scope>NUCLEOTIDE SEQUENCE [LARGE SCALE GENOMIC DNA]</scope>
    <source>
        <strain evidence="6 7">ANT13_2</strain>
    </source>
</reference>
<dbReference type="Pfam" id="PF01641">
    <property type="entry name" value="SelR"/>
    <property type="match status" value="1"/>
</dbReference>
<dbReference type="InterPro" id="IPR002579">
    <property type="entry name" value="Met_Sox_Rdtase_MsrB_dom"/>
</dbReference>
<dbReference type="Gene3D" id="2.170.150.20">
    <property type="entry name" value="Peptide methionine sulfoxide reductase"/>
    <property type="match status" value="1"/>
</dbReference>
<dbReference type="EMBL" id="JAAWVT010000011">
    <property type="protein sequence ID" value="NKG22407.1"/>
    <property type="molecule type" value="Genomic_DNA"/>
</dbReference>
<evidence type="ECO:0000259" key="5">
    <source>
        <dbReference type="PROSITE" id="PS51790"/>
    </source>
</evidence>
<dbReference type="PROSITE" id="PS51790">
    <property type="entry name" value="MSRB"/>
    <property type="match status" value="1"/>
</dbReference>
<dbReference type="GO" id="GO:0033743">
    <property type="term" value="F:peptide-methionine (R)-S-oxide reductase activity"/>
    <property type="evidence" value="ECO:0007669"/>
    <property type="project" value="UniProtKB-EC"/>
</dbReference>
<name>A0ABX1G835_9MICC</name>
<dbReference type="PANTHER" id="PTHR10173:SF52">
    <property type="entry name" value="METHIONINE-R-SULFOXIDE REDUCTASE B1"/>
    <property type="match status" value="1"/>
</dbReference>
<feature type="domain" description="MsrB" evidence="5">
    <location>
        <begin position="63"/>
        <end position="187"/>
    </location>
</feature>
<sequence length="187" mass="20934">MPTIIAKKPHPSWALTRRTFYFPSSNGIFGNERAAAGVVRCVSENQTPESVPTSRSSNVTKTNEQWRSEMTADEFRVMRQAGTEAPFSGEYWDTTTAGVYECRACGEELFTSNAKFDAGCGWPSFFAPLAEERVRYIRDSSMGMVRVEVRCASCDSHLGHVFEGEGFNTPTDQRFCMNSVSLRLKNL</sequence>
<gene>
    <name evidence="6" type="primary">msrB</name>
    <name evidence="6" type="ORF">HED64_17050</name>
</gene>
<dbReference type="Proteomes" id="UP000746595">
    <property type="component" value="Unassembled WGS sequence"/>
</dbReference>
<organism evidence="6 7">
    <name type="scientific">Paeniglutamicibacter terrestris</name>
    <dbReference type="NCBI Taxonomy" id="2723403"/>
    <lineage>
        <taxon>Bacteria</taxon>
        <taxon>Bacillati</taxon>
        <taxon>Actinomycetota</taxon>
        <taxon>Actinomycetes</taxon>
        <taxon>Micrococcales</taxon>
        <taxon>Micrococcaceae</taxon>
        <taxon>Paeniglutamicibacter</taxon>
    </lineage>
</organism>
<comment type="caution">
    <text evidence="6">The sequence shown here is derived from an EMBL/GenBank/DDBJ whole genome shotgun (WGS) entry which is preliminary data.</text>
</comment>
<proteinExistence type="predicted"/>
<accession>A0ABX1G835</accession>
<evidence type="ECO:0000313" key="6">
    <source>
        <dbReference type="EMBL" id="NKG22407.1"/>
    </source>
</evidence>
<dbReference type="SUPFAM" id="SSF51316">
    <property type="entry name" value="Mss4-like"/>
    <property type="match status" value="1"/>
</dbReference>
<dbReference type="PANTHER" id="PTHR10173">
    <property type="entry name" value="METHIONINE SULFOXIDE REDUCTASE"/>
    <property type="match status" value="1"/>
</dbReference>
<comment type="catalytic activity">
    <reaction evidence="3">
        <text>L-methionyl-[protein] + [thioredoxin]-disulfide + H2O = L-methionyl-(R)-S-oxide-[protein] + [thioredoxin]-dithiol</text>
        <dbReference type="Rhea" id="RHEA:24164"/>
        <dbReference type="Rhea" id="RHEA-COMP:10698"/>
        <dbReference type="Rhea" id="RHEA-COMP:10700"/>
        <dbReference type="Rhea" id="RHEA-COMP:12313"/>
        <dbReference type="Rhea" id="RHEA-COMP:12314"/>
        <dbReference type="ChEBI" id="CHEBI:15377"/>
        <dbReference type="ChEBI" id="CHEBI:16044"/>
        <dbReference type="ChEBI" id="CHEBI:29950"/>
        <dbReference type="ChEBI" id="CHEBI:45764"/>
        <dbReference type="ChEBI" id="CHEBI:50058"/>
        <dbReference type="EC" id="1.8.4.12"/>
    </reaction>
</comment>
<dbReference type="EC" id="1.8.4.12" evidence="1"/>
<protein>
    <recommendedName>
        <fullName evidence="1">peptide-methionine (R)-S-oxide reductase</fullName>
        <ecNumber evidence="1">1.8.4.12</ecNumber>
    </recommendedName>
</protein>